<name>I4AGM9_BERLS</name>
<dbReference type="HOGENOM" id="CLU_2915786_0_0_10"/>
<gene>
    <name evidence="1" type="ordered locus">Fleli_0651</name>
</gene>
<dbReference type="KEGG" id="fli:Fleli_0651"/>
<keyword evidence="2" id="KW-1185">Reference proteome</keyword>
<dbReference type="AlphaFoldDB" id="I4AGM9"/>
<proteinExistence type="predicted"/>
<sequence>MNPFKINILSFLSSWFPKKILSNKLEKPLEEKTLKKTTTENNLSSSSKENDSIYYLPVHLM</sequence>
<evidence type="ECO:0000313" key="1">
    <source>
        <dbReference type="EMBL" id="AFM03114.1"/>
    </source>
</evidence>
<accession>I4AGM9</accession>
<evidence type="ECO:0000313" key="2">
    <source>
        <dbReference type="Proteomes" id="UP000006054"/>
    </source>
</evidence>
<dbReference type="Proteomes" id="UP000006054">
    <property type="component" value="Chromosome"/>
</dbReference>
<reference evidence="2" key="1">
    <citation type="submission" date="2012-06" db="EMBL/GenBank/DDBJ databases">
        <title>The complete genome of Flexibacter litoralis DSM 6794.</title>
        <authorList>
            <person name="Lucas S."/>
            <person name="Copeland A."/>
            <person name="Lapidus A."/>
            <person name="Glavina del Rio T."/>
            <person name="Dalin E."/>
            <person name="Tice H."/>
            <person name="Bruce D."/>
            <person name="Goodwin L."/>
            <person name="Pitluck S."/>
            <person name="Peters L."/>
            <person name="Ovchinnikova G."/>
            <person name="Lu M."/>
            <person name="Kyrpides N."/>
            <person name="Mavromatis K."/>
            <person name="Ivanova N."/>
            <person name="Brettin T."/>
            <person name="Detter J.C."/>
            <person name="Han C."/>
            <person name="Larimer F."/>
            <person name="Land M."/>
            <person name="Hauser L."/>
            <person name="Markowitz V."/>
            <person name="Cheng J.-F."/>
            <person name="Hugenholtz P."/>
            <person name="Woyke T."/>
            <person name="Wu D."/>
            <person name="Spring S."/>
            <person name="Lang E."/>
            <person name="Kopitz M."/>
            <person name="Brambilla E."/>
            <person name="Klenk H.-P."/>
            <person name="Eisen J.A."/>
        </authorList>
    </citation>
    <scope>NUCLEOTIDE SEQUENCE [LARGE SCALE GENOMIC DNA]</scope>
    <source>
        <strain evidence="2">ATCC 23117 / DSM 6794 / NBRC 15988 / NCIMB 1366 / Sio-4</strain>
    </source>
</reference>
<dbReference type="EMBL" id="CP003345">
    <property type="protein sequence ID" value="AFM03114.1"/>
    <property type="molecule type" value="Genomic_DNA"/>
</dbReference>
<protein>
    <submittedName>
        <fullName evidence="1">Uncharacterized protein</fullName>
    </submittedName>
</protein>
<organism evidence="1 2">
    <name type="scientific">Bernardetia litoralis (strain ATCC 23117 / DSM 6794 / NBRC 15988 / NCIMB 1366 / Fx l1 / Sio-4)</name>
    <name type="common">Flexibacter litoralis</name>
    <dbReference type="NCBI Taxonomy" id="880071"/>
    <lineage>
        <taxon>Bacteria</taxon>
        <taxon>Pseudomonadati</taxon>
        <taxon>Bacteroidota</taxon>
        <taxon>Cytophagia</taxon>
        <taxon>Cytophagales</taxon>
        <taxon>Bernardetiaceae</taxon>
        <taxon>Bernardetia</taxon>
    </lineage>
</organism>
<dbReference type="RefSeq" id="WP_014796573.1">
    <property type="nucleotide sequence ID" value="NC_018018.1"/>
</dbReference>